<evidence type="ECO:0000256" key="10">
    <source>
        <dbReference type="RuleBase" id="RU367007"/>
    </source>
</evidence>
<evidence type="ECO:0000313" key="13">
    <source>
        <dbReference type="EMBL" id="RLV48488.1"/>
    </source>
</evidence>
<evidence type="ECO:0000256" key="2">
    <source>
        <dbReference type="ARBA" id="ARBA00004922"/>
    </source>
</evidence>
<comment type="function">
    <text evidence="10">Protein O-mannosyltransferase that catalyzes the transfer of a single mannose residue from a polyprenol phospho-mannosyl lipidic donor to the hydroxyl group of selected serine and threonine residues in acceptor proteins.</text>
</comment>
<dbReference type="InterPro" id="IPR003342">
    <property type="entry name" value="ArnT-like_N"/>
</dbReference>
<dbReference type="InterPro" id="IPR032421">
    <property type="entry name" value="PMT_4TMC"/>
</dbReference>
<dbReference type="UniPathway" id="UPA00378"/>
<keyword evidence="4 10" id="KW-0328">Glycosyltransferase</keyword>
<organism evidence="13 14">
    <name type="scientific">Nocardioides mangrovicus</name>
    <dbReference type="NCBI Taxonomy" id="2478913"/>
    <lineage>
        <taxon>Bacteria</taxon>
        <taxon>Bacillati</taxon>
        <taxon>Actinomycetota</taxon>
        <taxon>Actinomycetes</taxon>
        <taxon>Propionibacteriales</taxon>
        <taxon>Nocardioidaceae</taxon>
        <taxon>Nocardioides</taxon>
    </lineage>
</organism>
<gene>
    <name evidence="13" type="ORF">D9V37_13985</name>
</gene>
<comment type="pathway">
    <text evidence="2 10">Protein modification; protein glycosylation.</text>
</comment>
<evidence type="ECO:0000256" key="3">
    <source>
        <dbReference type="ARBA" id="ARBA00007222"/>
    </source>
</evidence>
<evidence type="ECO:0000256" key="1">
    <source>
        <dbReference type="ARBA" id="ARBA00004127"/>
    </source>
</evidence>
<dbReference type="OrthoDB" id="9776737at2"/>
<dbReference type="GO" id="GO:0012505">
    <property type="term" value="C:endomembrane system"/>
    <property type="evidence" value="ECO:0007669"/>
    <property type="project" value="UniProtKB-SubCell"/>
</dbReference>
<dbReference type="InterPro" id="IPR027005">
    <property type="entry name" value="PMT-like"/>
</dbReference>
<feature type="transmembrane region" description="Helical" evidence="10">
    <location>
        <begin position="170"/>
        <end position="188"/>
    </location>
</feature>
<evidence type="ECO:0000256" key="8">
    <source>
        <dbReference type="ARBA" id="ARBA00023136"/>
    </source>
</evidence>
<feature type="domain" description="Protein O-mannosyl-transferase C-terminal four TM" evidence="12">
    <location>
        <begin position="360"/>
        <end position="556"/>
    </location>
</feature>
<keyword evidence="6 10" id="KW-0812">Transmembrane</keyword>
<name>A0A3L8P260_9ACTN</name>
<feature type="transmembrane region" description="Helical" evidence="10">
    <location>
        <begin position="456"/>
        <end position="473"/>
    </location>
</feature>
<dbReference type="PANTHER" id="PTHR10050:SF46">
    <property type="entry name" value="PROTEIN O-MANNOSYL-TRANSFERASE 2"/>
    <property type="match status" value="1"/>
</dbReference>
<comment type="caution">
    <text evidence="13">The sequence shown here is derived from an EMBL/GenBank/DDBJ whole genome shotgun (WGS) entry which is preliminary data.</text>
</comment>
<keyword evidence="8 10" id="KW-0472">Membrane</keyword>
<evidence type="ECO:0000313" key="14">
    <source>
        <dbReference type="Proteomes" id="UP000281708"/>
    </source>
</evidence>
<feature type="transmembrane region" description="Helical" evidence="10">
    <location>
        <begin position="479"/>
        <end position="502"/>
    </location>
</feature>
<feature type="transmembrane region" description="Helical" evidence="10">
    <location>
        <begin position="142"/>
        <end position="163"/>
    </location>
</feature>
<feature type="transmembrane region" description="Helical" evidence="10">
    <location>
        <begin position="260"/>
        <end position="277"/>
    </location>
</feature>
<sequence length="557" mass="61917">MVSVRTVAAVAGTAARTQGLSRNAVGRVVPSLRRRSASRLEDADPVTGWVATAAVTLLALFLRLWHLGTPAAFSFDETYYAKDAWSLLHFGYARNYVANANDQILDGNLHGLWSSGPEMIVHPEVGKWLIASGEAVFGMNPFGWRFASAIVGSLMVMVMVRLARRMTGSTVLGVAGGLIMCLDGLQLVLSRLALLDIFQAFFVLCAVSCLVADRDWGRARLARLAPAGASPSSWGPRLLWRPWRVAAGLMWGLGLGCKWGTLYVMLGFGLLVWAWDAGARRRLGVDLSVWKAAVVDALAAFGWLVVLPVLVYVATWTGWLMNYHVYEANLSRTQYGPYWGTYVTQKLPDGFFANLARGLRSLWHYHVSVYDFHTGGLTTAHHVYQSNPGGWLVLNRPVGVDAQLDIKPGEQGCTAPADSTCLRQVLLLGNPAVWWAGTCAAIYACLAWVARRDWRYGVVVVGVLTSWLPWFRYDDRPIFSYYAIVTEPFLVLGLVLVLGRIWGSLSDSPRRRRYGVLVAGAYVVLVALAFAWFWPIWTDQLITTPHWLQRVWFHRWI</sequence>
<accession>A0A3L8P260</accession>
<dbReference type="EMBL" id="RDBE01000009">
    <property type="protein sequence ID" value="RLV48488.1"/>
    <property type="molecule type" value="Genomic_DNA"/>
</dbReference>
<evidence type="ECO:0000256" key="6">
    <source>
        <dbReference type="ARBA" id="ARBA00022692"/>
    </source>
</evidence>
<keyword evidence="7 10" id="KW-1133">Transmembrane helix</keyword>
<feature type="transmembrane region" description="Helical" evidence="10">
    <location>
        <begin position="289"/>
        <end position="314"/>
    </location>
</feature>
<evidence type="ECO:0000256" key="9">
    <source>
        <dbReference type="ARBA" id="ARBA00093617"/>
    </source>
</evidence>
<dbReference type="EC" id="2.4.1.-" evidence="10"/>
<evidence type="ECO:0000259" key="12">
    <source>
        <dbReference type="Pfam" id="PF16192"/>
    </source>
</evidence>
<feature type="domain" description="ArnT-like N-terminal" evidence="11">
    <location>
        <begin position="54"/>
        <end position="315"/>
    </location>
</feature>
<dbReference type="GO" id="GO:0005886">
    <property type="term" value="C:plasma membrane"/>
    <property type="evidence" value="ECO:0007669"/>
    <property type="project" value="UniProtKB-SubCell"/>
</dbReference>
<evidence type="ECO:0000259" key="11">
    <source>
        <dbReference type="Pfam" id="PF02366"/>
    </source>
</evidence>
<dbReference type="Pfam" id="PF02366">
    <property type="entry name" value="PMT"/>
    <property type="match status" value="1"/>
</dbReference>
<evidence type="ECO:0000256" key="7">
    <source>
        <dbReference type="ARBA" id="ARBA00022989"/>
    </source>
</evidence>
<dbReference type="GO" id="GO:0004169">
    <property type="term" value="F:dolichyl-phosphate-mannose-protein mannosyltransferase activity"/>
    <property type="evidence" value="ECO:0007669"/>
    <property type="project" value="UniProtKB-UniRule"/>
</dbReference>
<keyword evidence="10" id="KW-1003">Cell membrane</keyword>
<comment type="similarity">
    <text evidence="3 10">Belongs to the glycosyltransferase 39 family.</text>
</comment>
<evidence type="ECO:0000256" key="5">
    <source>
        <dbReference type="ARBA" id="ARBA00022679"/>
    </source>
</evidence>
<dbReference type="Pfam" id="PF16192">
    <property type="entry name" value="PMT_4TMC"/>
    <property type="match status" value="1"/>
</dbReference>
<dbReference type="AlphaFoldDB" id="A0A3L8P260"/>
<dbReference type="PANTHER" id="PTHR10050">
    <property type="entry name" value="DOLICHYL-PHOSPHATE-MANNOSE--PROTEIN MANNOSYLTRANSFERASE"/>
    <property type="match status" value="1"/>
</dbReference>
<feature type="transmembrane region" description="Helical" evidence="10">
    <location>
        <begin position="43"/>
        <end position="65"/>
    </location>
</feature>
<keyword evidence="5 10" id="KW-0808">Transferase</keyword>
<evidence type="ECO:0000256" key="4">
    <source>
        <dbReference type="ARBA" id="ARBA00022676"/>
    </source>
</evidence>
<dbReference type="Proteomes" id="UP000281708">
    <property type="component" value="Unassembled WGS sequence"/>
</dbReference>
<keyword evidence="14" id="KW-1185">Reference proteome</keyword>
<feature type="transmembrane region" description="Helical" evidence="10">
    <location>
        <begin position="432"/>
        <end position="449"/>
    </location>
</feature>
<proteinExistence type="inferred from homology"/>
<reference evidence="13 14" key="1">
    <citation type="submission" date="2018-10" db="EMBL/GenBank/DDBJ databases">
        <title>Marmoricola sp. 4Q3S-7 whole genome shotgun sequence.</title>
        <authorList>
            <person name="Li F."/>
        </authorList>
    </citation>
    <scope>NUCLEOTIDE SEQUENCE [LARGE SCALE GENOMIC DNA]</scope>
    <source>
        <strain evidence="13 14">4Q3S-7</strain>
    </source>
</reference>
<feature type="transmembrane region" description="Helical" evidence="10">
    <location>
        <begin position="514"/>
        <end position="537"/>
    </location>
</feature>
<comment type="subcellular location">
    <subcellularLocation>
        <location evidence="10">Cell membrane</location>
    </subcellularLocation>
    <subcellularLocation>
        <location evidence="1">Endomembrane system</location>
        <topology evidence="1">Multi-pass membrane protein</topology>
    </subcellularLocation>
</comment>
<protein>
    <recommendedName>
        <fullName evidence="9 10">Polyprenol-phosphate-mannose--protein mannosyltransferase</fullName>
        <ecNumber evidence="10">2.4.1.-</ecNumber>
    </recommendedName>
</protein>